<dbReference type="Proteomes" id="UP000502136">
    <property type="component" value="Chromosome"/>
</dbReference>
<reference evidence="1 2" key="1">
    <citation type="submission" date="2020-04" db="EMBL/GenBank/DDBJ databases">
        <title>Novel Paenibacillus strain UniB2 isolated from commercial digestive syrup.</title>
        <authorList>
            <person name="Thorat V."/>
            <person name="Kirdat K."/>
            <person name="Tiwarekar B."/>
            <person name="Yadav A."/>
        </authorList>
    </citation>
    <scope>NUCLEOTIDE SEQUENCE [LARGE SCALE GENOMIC DNA]</scope>
    <source>
        <strain evidence="1 2">UniB2</strain>
    </source>
</reference>
<proteinExistence type="predicted"/>
<evidence type="ECO:0000313" key="1">
    <source>
        <dbReference type="EMBL" id="QJC53087.1"/>
    </source>
</evidence>
<gene>
    <name evidence="1" type="ORF">HGI30_16900</name>
</gene>
<dbReference type="EMBL" id="CP051428">
    <property type="protein sequence ID" value="QJC53087.1"/>
    <property type="molecule type" value="Genomic_DNA"/>
</dbReference>
<dbReference type="AlphaFoldDB" id="A0A6H2H0B1"/>
<organism evidence="1 2">
    <name type="scientific">Paenibacillus albicereus</name>
    <dbReference type="NCBI Taxonomy" id="2726185"/>
    <lineage>
        <taxon>Bacteria</taxon>
        <taxon>Bacillati</taxon>
        <taxon>Bacillota</taxon>
        <taxon>Bacilli</taxon>
        <taxon>Bacillales</taxon>
        <taxon>Paenibacillaceae</taxon>
        <taxon>Paenibacillus</taxon>
    </lineage>
</organism>
<protein>
    <submittedName>
        <fullName evidence="1">Uncharacterized protein</fullName>
    </submittedName>
</protein>
<name>A0A6H2H0B1_9BACL</name>
<dbReference type="RefSeq" id="WP_168908630.1">
    <property type="nucleotide sequence ID" value="NZ_CP051428.1"/>
</dbReference>
<accession>A0A6H2H0B1</accession>
<sequence>MCGAERSAEAREAPLPWMVEAGAGSGFGVETAAEAAVGAGAGCGRACSRPCPARFALLAANLAEREQDVDGSEQQKAFDVSEGG</sequence>
<keyword evidence="2" id="KW-1185">Reference proteome</keyword>
<evidence type="ECO:0000313" key="2">
    <source>
        <dbReference type="Proteomes" id="UP000502136"/>
    </source>
</evidence>
<dbReference type="KEGG" id="palr:HGI30_16900"/>